<gene>
    <name evidence="1" type="ORF">METZ01_LOCUS479346</name>
</gene>
<evidence type="ECO:0000313" key="1">
    <source>
        <dbReference type="EMBL" id="SVE26492.1"/>
    </source>
</evidence>
<protein>
    <submittedName>
        <fullName evidence="1">Uncharacterized protein</fullName>
    </submittedName>
</protein>
<feature type="non-terminal residue" evidence="1">
    <location>
        <position position="1"/>
    </location>
</feature>
<organism evidence="1">
    <name type="scientific">marine metagenome</name>
    <dbReference type="NCBI Taxonomy" id="408172"/>
    <lineage>
        <taxon>unclassified sequences</taxon>
        <taxon>metagenomes</taxon>
        <taxon>ecological metagenomes</taxon>
    </lineage>
</organism>
<accession>A0A383C2U7</accession>
<feature type="non-terminal residue" evidence="1">
    <location>
        <position position="26"/>
    </location>
</feature>
<dbReference type="AlphaFoldDB" id="A0A383C2U7"/>
<dbReference type="EMBL" id="UINC01205352">
    <property type="protein sequence ID" value="SVE26492.1"/>
    <property type="molecule type" value="Genomic_DNA"/>
</dbReference>
<proteinExistence type="predicted"/>
<reference evidence="1" key="1">
    <citation type="submission" date="2018-05" db="EMBL/GenBank/DDBJ databases">
        <authorList>
            <person name="Lanie J.A."/>
            <person name="Ng W.-L."/>
            <person name="Kazmierczak K.M."/>
            <person name="Andrzejewski T.M."/>
            <person name="Davidsen T.M."/>
            <person name="Wayne K.J."/>
            <person name="Tettelin H."/>
            <person name="Glass J.I."/>
            <person name="Rusch D."/>
            <person name="Podicherti R."/>
            <person name="Tsui H.-C.T."/>
            <person name="Winkler M.E."/>
        </authorList>
    </citation>
    <scope>NUCLEOTIDE SEQUENCE</scope>
</reference>
<sequence>VAERQVSGDYSDLLPDGPIDMFYVRV</sequence>
<name>A0A383C2U7_9ZZZZ</name>